<evidence type="ECO:0000313" key="2">
    <source>
        <dbReference type="Proteomes" id="UP000016933"/>
    </source>
</evidence>
<protein>
    <submittedName>
        <fullName evidence="1">Uncharacterized protein</fullName>
    </submittedName>
</protein>
<accession>N1PY29</accession>
<sequence>MESSLHPQSSGIVLKVPSKIRRSVQYPAYSPAPPRQLNTFIVKDSDTMTDKSWINPDGLDLDGDETPIEAQDPLQQASAVQMAAKISMSEMRKPIISAYAGPRN</sequence>
<dbReference type="HOGENOM" id="CLU_2250059_0_0_1"/>
<reference evidence="2" key="1">
    <citation type="journal article" date="2012" name="PLoS Genet.">
        <title>The genomes of the fungal plant pathogens Cladosporium fulvum and Dothistroma septosporum reveal adaptation to different hosts and lifestyles but also signatures of common ancestry.</title>
        <authorList>
            <person name="de Wit P.J.G.M."/>
            <person name="van der Burgt A."/>
            <person name="Oekmen B."/>
            <person name="Stergiopoulos I."/>
            <person name="Abd-Elsalam K.A."/>
            <person name="Aerts A.L."/>
            <person name="Bahkali A.H."/>
            <person name="Beenen H.G."/>
            <person name="Chettri P."/>
            <person name="Cox M.P."/>
            <person name="Datema E."/>
            <person name="de Vries R.P."/>
            <person name="Dhillon B."/>
            <person name="Ganley A.R."/>
            <person name="Griffiths S.A."/>
            <person name="Guo Y."/>
            <person name="Hamelin R.C."/>
            <person name="Henrissat B."/>
            <person name="Kabir M.S."/>
            <person name="Jashni M.K."/>
            <person name="Kema G."/>
            <person name="Klaubauf S."/>
            <person name="Lapidus A."/>
            <person name="Levasseur A."/>
            <person name="Lindquist E."/>
            <person name="Mehrabi R."/>
            <person name="Ohm R.A."/>
            <person name="Owen T.J."/>
            <person name="Salamov A."/>
            <person name="Schwelm A."/>
            <person name="Schijlen E."/>
            <person name="Sun H."/>
            <person name="van den Burg H.A."/>
            <person name="van Ham R.C.H.J."/>
            <person name="Zhang S."/>
            <person name="Goodwin S.B."/>
            <person name="Grigoriev I.V."/>
            <person name="Collemare J."/>
            <person name="Bradshaw R.E."/>
        </authorList>
    </citation>
    <scope>NUCLEOTIDE SEQUENCE [LARGE SCALE GENOMIC DNA]</scope>
    <source>
        <strain evidence="2">NZE10 / CBS 128990</strain>
    </source>
</reference>
<dbReference type="EMBL" id="KB446535">
    <property type="protein sequence ID" value="EME48342.1"/>
    <property type="molecule type" value="Genomic_DNA"/>
</dbReference>
<dbReference type="AlphaFoldDB" id="N1PY29"/>
<proteinExistence type="predicted"/>
<evidence type="ECO:0000313" key="1">
    <source>
        <dbReference type="EMBL" id="EME48342.1"/>
    </source>
</evidence>
<keyword evidence="2" id="KW-1185">Reference proteome</keyword>
<name>N1PY29_DOTSN</name>
<gene>
    <name evidence="1" type="ORF">DOTSEDRAFT_18888</name>
</gene>
<organism evidence="1 2">
    <name type="scientific">Dothistroma septosporum (strain NZE10 / CBS 128990)</name>
    <name type="common">Red band needle blight fungus</name>
    <name type="synonym">Mycosphaerella pini</name>
    <dbReference type="NCBI Taxonomy" id="675120"/>
    <lineage>
        <taxon>Eukaryota</taxon>
        <taxon>Fungi</taxon>
        <taxon>Dikarya</taxon>
        <taxon>Ascomycota</taxon>
        <taxon>Pezizomycotina</taxon>
        <taxon>Dothideomycetes</taxon>
        <taxon>Dothideomycetidae</taxon>
        <taxon>Mycosphaerellales</taxon>
        <taxon>Mycosphaerellaceae</taxon>
        <taxon>Dothistroma</taxon>
    </lineage>
</organism>
<reference evidence="1 2" key="2">
    <citation type="journal article" date="2012" name="PLoS Pathog.">
        <title>Diverse lifestyles and strategies of plant pathogenesis encoded in the genomes of eighteen Dothideomycetes fungi.</title>
        <authorList>
            <person name="Ohm R.A."/>
            <person name="Feau N."/>
            <person name="Henrissat B."/>
            <person name="Schoch C.L."/>
            <person name="Horwitz B.A."/>
            <person name="Barry K.W."/>
            <person name="Condon B.J."/>
            <person name="Copeland A.C."/>
            <person name="Dhillon B."/>
            <person name="Glaser F."/>
            <person name="Hesse C.N."/>
            <person name="Kosti I."/>
            <person name="LaButti K."/>
            <person name="Lindquist E.A."/>
            <person name="Lucas S."/>
            <person name="Salamov A.A."/>
            <person name="Bradshaw R.E."/>
            <person name="Ciuffetti L."/>
            <person name="Hamelin R.C."/>
            <person name="Kema G.H.J."/>
            <person name="Lawrence C."/>
            <person name="Scott J.A."/>
            <person name="Spatafora J.W."/>
            <person name="Turgeon B.G."/>
            <person name="de Wit P.J.G.M."/>
            <person name="Zhong S."/>
            <person name="Goodwin S.B."/>
            <person name="Grigoriev I.V."/>
        </authorList>
    </citation>
    <scope>NUCLEOTIDE SEQUENCE [LARGE SCALE GENOMIC DNA]</scope>
    <source>
        <strain evidence="2">NZE10 / CBS 128990</strain>
    </source>
</reference>
<dbReference type="Proteomes" id="UP000016933">
    <property type="component" value="Unassembled WGS sequence"/>
</dbReference>